<feature type="domain" description="(S)-ureidoglycine aminohydrolase cupin" evidence="2">
    <location>
        <begin position="220"/>
        <end position="293"/>
    </location>
</feature>
<dbReference type="KEGG" id="fku:FGKAn22_14950"/>
<accession>A0AAN1SZR9</accession>
<dbReference type="AlphaFoldDB" id="A0AAN1SZR9"/>
<dbReference type="PANTHER" id="PTHR40943">
    <property type="entry name" value="CYTOPLASMIC PROTEIN-RELATED"/>
    <property type="match status" value="1"/>
</dbReference>
<dbReference type="Pfam" id="PF01814">
    <property type="entry name" value="Hemerythrin"/>
    <property type="match status" value="1"/>
</dbReference>
<dbReference type="SUPFAM" id="SSF51182">
    <property type="entry name" value="RmlC-like cupins"/>
    <property type="match status" value="1"/>
</dbReference>
<evidence type="ECO:0000313" key="4">
    <source>
        <dbReference type="Proteomes" id="UP001319121"/>
    </source>
</evidence>
<evidence type="ECO:0008006" key="5">
    <source>
        <dbReference type="Google" id="ProtNLM"/>
    </source>
</evidence>
<dbReference type="InterPro" id="IPR008579">
    <property type="entry name" value="UGlyAH_Cupin_dom"/>
</dbReference>
<evidence type="ECO:0000313" key="3">
    <source>
        <dbReference type="EMBL" id="BBI99802.1"/>
    </source>
</evidence>
<evidence type="ECO:0000259" key="2">
    <source>
        <dbReference type="Pfam" id="PF05899"/>
    </source>
</evidence>
<sequence length="300" mass="33089">MTNLLGGAAAPGFDDPLEMLEACHGRIQSQCATLTKLLTYLPKHGCDLQAQQAAQAILRYFDTAGQYHHEDEECDLFPCLCETSSMEARELVACLLEEHKGMEAAWQRLRPMLLAIADGQSAELDAAVAQHFIDVYDRHIEQENGELLPLAERLLSAAQLKTLGQNMAARRGVTISPVHAKPALVAFADAVGTPAYDHPKPERLVKGNPLRTTWEHYCNATGEVSSGVWACEPGAWRIVFDECSDEYFYVQEGRIRITDTDGNAREFGPGDACVIPAGFTGTFEVLEPVKKHYVMVKRKA</sequence>
<protein>
    <recommendedName>
        <fullName evidence="5">Cupin domain-containing protein</fullName>
    </recommendedName>
</protein>
<dbReference type="CDD" id="cd12108">
    <property type="entry name" value="Hr-like"/>
    <property type="match status" value="1"/>
</dbReference>
<dbReference type="InterPro" id="IPR014710">
    <property type="entry name" value="RmlC-like_jellyroll"/>
</dbReference>
<name>A0AAN1SZR9_9PROT</name>
<dbReference type="RefSeq" id="WP_212785068.1">
    <property type="nucleotide sequence ID" value="NZ_AP019536.1"/>
</dbReference>
<dbReference type="Gene3D" id="2.60.120.10">
    <property type="entry name" value="Jelly Rolls"/>
    <property type="match status" value="1"/>
</dbReference>
<reference evidence="3 4" key="1">
    <citation type="submission" date="2019-03" db="EMBL/GenBank/DDBJ databases">
        <title>Complete genome sequence of Ferrigenium kumadai strain An22, a microaerophilic iron-oxidizing bacterium isolated from a paddy field soil.</title>
        <authorList>
            <person name="Watanabe T."/>
            <person name="Asakawa S."/>
        </authorList>
    </citation>
    <scope>NUCLEOTIDE SEQUENCE [LARGE SCALE GENOMIC DNA]</scope>
    <source>
        <strain evidence="3 4">An22</strain>
    </source>
</reference>
<evidence type="ECO:0000259" key="1">
    <source>
        <dbReference type="Pfam" id="PF01814"/>
    </source>
</evidence>
<dbReference type="InterPro" id="IPR011051">
    <property type="entry name" value="RmlC_Cupin_sf"/>
</dbReference>
<dbReference type="Proteomes" id="UP001319121">
    <property type="component" value="Chromosome"/>
</dbReference>
<dbReference type="PANTHER" id="PTHR40943:SF1">
    <property type="entry name" value="CYTOPLASMIC PROTEIN"/>
    <property type="match status" value="1"/>
</dbReference>
<feature type="domain" description="Hemerythrin-like" evidence="1">
    <location>
        <begin position="16"/>
        <end position="151"/>
    </location>
</feature>
<dbReference type="CDD" id="cd02227">
    <property type="entry name" value="cupin_TM1112-like"/>
    <property type="match status" value="1"/>
</dbReference>
<proteinExistence type="predicted"/>
<dbReference type="InterPro" id="IPR012312">
    <property type="entry name" value="Hemerythrin-like"/>
</dbReference>
<dbReference type="EMBL" id="AP019536">
    <property type="protein sequence ID" value="BBI99802.1"/>
    <property type="molecule type" value="Genomic_DNA"/>
</dbReference>
<dbReference type="Gene3D" id="1.20.120.520">
    <property type="entry name" value="nmb1532 protein domain like"/>
    <property type="match status" value="1"/>
</dbReference>
<gene>
    <name evidence="3" type="ORF">FGKAn22_14950</name>
</gene>
<dbReference type="Pfam" id="PF05899">
    <property type="entry name" value="Cupin_3"/>
    <property type="match status" value="1"/>
</dbReference>
<keyword evidence="4" id="KW-1185">Reference proteome</keyword>
<organism evidence="3 4">
    <name type="scientific">Ferrigenium kumadai</name>
    <dbReference type="NCBI Taxonomy" id="1682490"/>
    <lineage>
        <taxon>Bacteria</taxon>
        <taxon>Pseudomonadati</taxon>
        <taxon>Pseudomonadota</taxon>
        <taxon>Betaproteobacteria</taxon>
        <taxon>Nitrosomonadales</taxon>
        <taxon>Gallionellaceae</taxon>
        <taxon>Ferrigenium</taxon>
    </lineage>
</organism>